<dbReference type="STRING" id="151894.SAMN04488524_1028"/>
<dbReference type="GO" id="GO:0016209">
    <property type="term" value="F:antioxidant activity"/>
    <property type="evidence" value="ECO:0007669"/>
    <property type="project" value="InterPro"/>
</dbReference>
<dbReference type="InterPro" id="IPR000866">
    <property type="entry name" value="AhpC/TSA"/>
</dbReference>
<dbReference type="InterPro" id="IPR036249">
    <property type="entry name" value="Thioredoxin-like_sf"/>
</dbReference>
<sequence>MRKLILLLLISGSAWAQQTPVKKYGLQDFMMIEKVEDQDKYYNENKAQLAEKEDNSFRAELAVNWLAKGNLEKYNHYQAAQPKYNLIQFLNLTYALEKLFDEKKQYAAVARYTNEFLEQLKKGTLTDAVGRAHVLMDLNAAANAKLGNIEAAKAMIANSAGKKVASASDNGYFKDVKSNYLNRYAIVMSAAGEPKIAFDTLSKAFREADSNPYMVETFKDIYKQVRGSDKGFDQYLKSLQDEAYQKYYHKVEKMYVESPTLPLTGTMPHAKQPDKFLNTFLANKPLREITLNALDGKPVNLGDYNGKILVLDFWSTGCTPCVAAFAGFEKVVAEYKKSEFQLFVVNLFEPQAEVKVFAARKPVKLEILQDEENKAYAVTATPTKIIFDPMGNIRFFSSGYAGSTDREYYKLKAMVEITKHRNQ</sequence>
<dbReference type="EMBL" id="FWXT01000001">
    <property type="protein sequence ID" value="SMC52729.1"/>
    <property type="molecule type" value="Genomic_DNA"/>
</dbReference>
<organism evidence="3 4">
    <name type="scientific">Pedobacter africanus</name>
    <dbReference type="NCBI Taxonomy" id="151894"/>
    <lineage>
        <taxon>Bacteria</taxon>
        <taxon>Pseudomonadati</taxon>
        <taxon>Bacteroidota</taxon>
        <taxon>Sphingobacteriia</taxon>
        <taxon>Sphingobacteriales</taxon>
        <taxon>Sphingobacteriaceae</taxon>
        <taxon>Pedobacter</taxon>
    </lineage>
</organism>
<dbReference type="SUPFAM" id="SSF52833">
    <property type="entry name" value="Thioredoxin-like"/>
    <property type="match status" value="1"/>
</dbReference>
<evidence type="ECO:0000313" key="3">
    <source>
        <dbReference type="EMBL" id="SMC52729.1"/>
    </source>
</evidence>
<accession>A0A1W1ZW97</accession>
<evidence type="ECO:0000259" key="2">
    <source>
        <dbReference type="PROSITE" id="PS51352"/>
    </source>
</evidence>
<name>A0A1W1ZW97_9SPHI</name>
<dbReference type="GO" id="GO:0016853">
    <property type="term" value="F:isomerase activity"/>
    <property type="evidence" value="ECO:0007669"/>
    <property type="project" value="UniProtKB-KW"/>
</dbReference>
<dbReference type="Proteomes" id="UP000192756">
    <property type="component" value="Unassembled WGS sequence"/>
</dbReference>
<proteinExistence type="predicted"/>
<dbReference type="RefSeq" id="WP_084237307.1">
    <property type="nucleotide sequence ID" value="NZ_FWXT01000001.1"/>
</dbReference>
<dbReference type="Pfam" id="PF00578">
    <property type="entry name" value="AhpC-TSA"/>
    <property type="match status" value="1"/>
</dbReference>
<evidence type="ECO:0000313" key="4">
    <source>
        <dbReference type="Proteomes" id="UP000192756"/>
    </source>
</evidence>
<keyword evidence="4" id="KW-1185">Reference proteome</keyword>
<dbReference type="InterPro" id="IPR050553">
    <property type="entry name" value="Thioredoxin_ResA/DsbE_sf"/>
</dbReference>
<dbReference type="PANTHER" id="PTHR42852">
    <property type="entry name" value="THIOL:DISULFIDE INTERCHANGE PROTEIN DSBE"/>
    <property type="match status" value="1"/>
</dbReference>
<dbReference type="PROSITE" id="PS51352">
    <property type="entry name" value="THIOREDOXIN_2"/>
    <property type="match status" value="1"/>
</dbReference>
<dbReference type="InterPro" id="IPR013766">
    <property type="entry name" value="Thioredoxin_domain"/>
</dbReference>
<feature type="signal peptide" evidence="1">
    <location>
        <begin position="1"/>
        <end position="16"/>
    </location>
</feature>
<keyword evidence="1" id="KW-0732">Signal</keyword>
<gene>
    <name evidence="3" type="ORF">SAMN04488524_1028</name>
</gene>
<dbReference type="OrthoDB" id="620130at2"/>
<keyword evidence="3" id="KW-0413">Isomerase</keyword>
<evidence type="ECO:0000256" key="1">
    <source>
        <dbReference type="SAM" id="SignalP"/>
    </source>
</evidence>
<dbReference type="GO" id="GO:0016491">
    <property type="term" value="F:oxidoreductase activity"/>
    <property type="evidence" value="ECO:0007669"/>
    <property type="project" value="InterPro"/>
</dbReference>
<dbReference type="Gene3D" id="3.40.30.10">
    <property type="entry name" value="Glutaredoxin"/>
    <property type="match status" value="1"/>
</dbReference>
<feature type="chain" id="PRO_5012213043" evidence="1">
    <location>
        <begin position="17"/>
        <end position="423"/>
    </location>
</feature>
<dbReference type="AlphaFoldDB" id="A0A1W1ZW97"/>
<dbReference type="PANTHER" id="PTHR42852:SF17">
    <property type="entry name" value="THIOREDOXIN-LIKE PROTEIN HI_1115"/>
    <property type="match status" value="1"/>
</dbReference>
<dbReference type="CDD" id="cd02966">
    <property type="entry name" value="TlpA_like_family"/>
    <property type="match status" value="1"/>
</dbReference>
<reference evidence="4" key="1">
    <citation type="submission" date="2017-04" db="EMBL/GenBank/DDBJ databases">
        <authorList>
            <person name="Varghese N."/>
            <person name="Submissions S."/>
        </authorList>
    </citation>
    <scope>NUCLEOTIDE SEQUENCE [LARGE SCALE GENOMIC DNA]</scope>
    <source>
        <strain evidence="4">DSM 12126</strain>
    </source>
</reference>
<protein>
    <submittedName>
        <fullName evidence="3">Thiol-disulfide isomerase or thioredoxin</fullName>
    </submittedName>
</protein>
<feature type="domain" description="Thioredoxin" evidence="2">
    <location>
        <begin position="280"/>
        <end position="419"/>
    </location>
</feature>